<dbReference type="Proteomes" id="UP000290649">
    <property type="component" value="Unassembled WGS sequence"/>
</dbReference>
<accession>A0A4Q0VQQ1</accession>
<dbReference type="PANTHER" id="PTHR42852">
    <property type="entry name" value="THIOL:DISULFIDE INTERCHANGE PROTEIN DSBE"/>
    <property type="match status" value="1"/>
</dbReference>
<evidence type="ECO:0000313" key="4">
    <source>
        <dbReference type="EMBL" id="RXI98247.1"/>
    </source>
</evidence>
<dbReference type="SUPFAM" id="SSF52833">
    <property type="entry name" value="Thioredoxin-like"/>
    <property type="match status" value="1"/>
</dbReference>
<dbReference type="Gene3D" id="3.40.30.10">
    <property type="entry name" value="Glutaredoxin"/>
    <property type="match status" value="1"/>
</dbReference>
<dbReference type="PROSITE" id="PS51352">
    <property type="entry name" value="THIOREDOXIN_2"/>
    <property type="match status" value="1"/>
</dbReference>
<feature type="transmembrane region" description="Helical" evidence="2">
    <location>
        <begin position="6"/>
        <end position="23"/>
    </location>
</feature>
<keyword evidence="2" id="KW-1133">Transmembrane helix</keyword>
<keyword evidence="2" id="KW-0472">Membrane</keyword>
<keyword evidence="1" id="KW-1015">Disulfide bond</keyword>
<dbReference type="Pfam" id="PF00578">
    <property type="entry name" value="AhpC-TSA"/>
    <property type="match status" value="1"/>
</dbReference>
<dbReference type="GO" id="GO:0016209">
    <property type="term" value="F:antioxidant activity"/>
    <property type="evidence" value="ECO:0007669"/>
    <property type="project" value="InterPro"/>
</dbReference>
<protein>
    <submittedName>
        <fullName evidence="4">TlpA family protein disulfide reductase</fullName>
    </submittedName>
</protein>
<dbReference type="InterPro" id="IPR036249">
    <property type="entry name" value="Thioredoxin-like_sf"/>
</dbReference>
<dbReference type="InterPro" id="IPR050553">
    <property type="entry name" value="Thioredoxin_ResA/DsbE_sf"/>
</dbReference>
<reference evidence="4 5" key="1">
    <citation type="journal article" date="2019" name="Int. J. Syst. Evol. Microbiol.">
        <title>Anaerobacillus alkaliphilus sp. nov., a novel alkaliphilic and moderately halophilic bacterium.</title>
        <authorList>
            <person name="Borsodi A.K."/>
            <person name="Aszalos J.M."/>
            <person name="Bihari P."/>
            <person name="Nagy I."/>
            <person name="Schumann P."/>
            <person name="Sproer C."/>
            <person name="Kovacs A.L."/>
            <person name="Boka K."/>
            <person name="Dobosy P."/>
            <person name="Ovari M."/>
            <person name="Szili-Kovacs T."/>
            <person name="Toth E."/>
        </authorList>
    </citation>
    <scope>NUCLEOTIDE SEQUENCE [LARGE SCALE GENOMIC DNA]</scope>
    <source>
        <strain evidence="4 5">B16-10</strain>
    </source>
</reference>
<dbReference type="CDD" id="cd02966">
    <property type="entry name" value="TlpA_like_family"/>
    <property type="match status" value="1"/>
</dbReference>
<proteinExistence type="predicted"/>
<evidence type="ECO:0000256" key="2">
    <source>
        <dbReference type="SAM" id="Phobius"/>
    </source>
</evidence>
<gene>
    <name evidence="4" type="ORF">DS745_18095</name>
</gene>
<keyword evidence="2" id="KW-0812">Transmembrane</keyword>
<keyword evidence="5" id="KW-1185">Reference proteome</keyword>
<dbReference type="RefSeq" id="WP_129079607.1">
    <property type="nucleotide sequence ID" value="NZ_QOUX01000046.1"/>
</dbReference>
<name>A0A4Q0VQQ1_9BACI</name>
<dbReference type="EMBL" id="QOUX01000046">
    <property type="protein sequence ID" value="RXI98247.1"/>
    <property type="molecule type" value="Genomic_DNA"/>
</dbReference>
<comment type="caution">
    <text evidence="4">The sequence shown here is derived from an EMBL/GenBank/DDBJ whole genome shotgun (WGS) entry which is preliminary data.</text>
</comment>
<dbReference type="InterPro" id="IPR013766">
    <property type="entry name" value="Thioredoxin_domain"/>
</dbReference>
<dbReference type="InterPro" id="IPR017937">
    <property type="entry name" value="Thioredoxin_CS"/>
</dbReference>
<feature type="domain" description="Thioredoxin" evidence="3">
    <location>
        <begin position="46"/>
        <end position="189"/>
    </location>
</feature>
<organism evidence="4 5">
    <name type="scientific">Anaerobacillus alkaliphilus</name>
    <dbReference type="NCBI Taxonomy" id="1548597"/>
    <lineage>
        <taxon>Bacteria</taxon>
        <taxon>Bacillati</taxon>
        <taxon>Bacillota</taxon>
        <taxon>Bacilli</taxon>
        <taxon>Bacillales</taxon>
        <taxon>Bacillaceae</taxon>
        <taxon>Anaerobacillus</taxon>
    </lineage>
</organism>
<dbReference type="AlphaFoldDB" id="A0A4Q0VQQ1"/>
<dbReference type="PROSITE" id="PS00194">
    <property type="entry name" value="THIOREDOXIN_1"/>
    <property type="match status" value="1"/>
</dbReference>
<evidence type="ECO:0000259" key="3">
    <source>
        <dbReference type="PROSITE" id="PS51352"/>
    </source>
</evidence>
<dbReference type="OrthoDB" id="25753at2"/>
<evidence type="ECO:0000256" key="1">
    <source>
        <dbReference type="ARBA" id="ARBA00023157"/>
    </source>
</evidence>
<dbReference type="PANTHER" id="PTHR42852:SF13">
    <property type="entry name" value="PROTEIN DIPZ"/>
    <property type="match status" value="1"/>
</dbReference>
<dbReference type="GO" id="GO:0016491">
    <property type="term" value="F:oxidoreductase activity"/>
    <property type="evidence" value="ECO:0007669"/>
    <property type="project" value="InterPro"/>
</dbReference>
<sequence length="190" mass="22049">MFRNRFFYLAAIFFIFLFLALNYERSENVTKRLEQDVVASASRAGVYKGDLAQDFQLVNARGEMVRLSQFRGKKVILNFFATWCGPCQEEMPTLVELDKRLNNETFTIIGVNVTKEEPNPNQVKEFIKHYQVEYVVLFDGDGKVMKDYQLIGIPTTLFIDEKGKIIERLNGIVSLEMIKNHNFFDGKINQ</sequence>
<evidence type="ECO:0000313" key="5">
    <source>
        <dbReference type="Proteomes" id="UP000290649"/>
    </source>
</evidence>
<dbReference type="InterPro" id="IPR000866">
    <property type="entry name" value="AhpC/TSA"/>
</dbReference>